<dbReference type="EMBL" id="JXXN02001045">
    <property type="protein sequence ID" value="THD25657.1"/>
    <property type="molecule type" value="Genomic_DNA"/>
</dbReference>
<evidence type="ECO:0000256" key="3">
    <source>
        <dbReference type="ARBA" id="ARBA00022737"/>
    </source>
</evidence>
<evidence type="ECO:0000259" key="7">
    <source>
        <dbReference type="PROSITE" id="PS50102"/>
    </source>
</evidence>
<dbReference type="Proteomes" id="UP000230066">
    <property type="component" value="Unassembled WGS sequence"/>
</dbReference>
<dbReference type="CDD" id="cd12249">
    <property type="entry name" value="RRM1_hnRNPR_like"/>
    <property type="match status" value="1"/>
</dbReference>
<evidence type="ECO:0000313" key="8">
    <source>
        <dbReference type="EMBL" id="THD25657.1"/>
    </source>
</evidence>
<evidence type="ECO:0000256" key="1">
    <source>
        <dbReference type="ARBA" id="ARBA00004496"/>
    </source>
</evidence>
<keyword evidence="4 5" id="KW-0694">RNA-binding</keyword>
<dbReference type="AlphaFoldDB" id="A0A4E0RW31"/>
<evidence type="ECO:0000256" key="2">
    <source>
        <dbReference type="ARBA" id="ARBA00022490"/>
    </source>
</evidence>
<reference evidence="8" key="1">
    <citation type="submission" date="2019-03" db="EMBL/GenBank/DDBJ databases">
        <title>Improved annotation for the trematode Fasciola hepatica.</title>
        <authorList>
            <person name="Choi Y.-J."/>
            <person name="Martin J."/>
            <person name="Mitreva M."/>
        </authorList>
    </citation>
    <scope>NUCLEOTIDE SEQUENCE [LARGE SCALE GENOMIC DNA]</scope>
</reference>
<dbReference type="NCBIfam" id="TIGR01648">
    <property type="entry name" value="hnRNP-R-Q"/>
    <property type="match status" value="1"/>
</dbReference>
<name>A0A4E0RW31_FASHE</name>
<dbReference type="GO" id="GO:0005737">
    <property type="term" value="C:cytoplasm"/>
    <property type="evidence" value="ECO:0007669"/>
    <property type="project" value="UniProtKB-SubCell"/>
</dbReference>
<evidence type="ECO:0000256" key="6">
    <source>
        <dbReference type="SAM" id="MobiDB-lite"/>
    </source>
</evidence>
<evidence type="ECO:0000256" key="4">
    <source>
        <dbReference type="ARBA" id="ARBA00022884"/>
    </source>
</evidence>
<dbReference type="InterPro" id="IPR012677">
    <property type="entry name" value="Nucleotide-bd_a/b_plait_sf"/>
</dbReference>
<feature type="domain" description="RRM" evidence="7">
    <location>
        <begin position="216"/>
        <end position="298"/>
    </location>
</feature>
<dbReference type="SUPFAM" id="SSF54928">
    <property type="entry name" value="RNA-binding domain, RBD"/>
    <property type="match status" value="2"/>
</dbReference>
<proteinExistence type="predicted"/>
<comment type="subcellular location">
    <subcellularLocation>
        <location evidence="1">Cytoplasm</location>
    </subcellularLocation>
</comment>
<dbReference type="PANTHER" id="PTHR21245">
    <property type="entry name" value="HETEROGENEOUS NUCLEAR RIBONUCLEOPROTEIN"/>
    <property type="match status" value="1"/>
</dbReference>
<accession>A0A4E0RW31</accession>
<gene>
    <name evidence="8" type="ORF">D915_003636</name>
</gene>
<dbReference type="InterPro" id="IPR000504">
    <property type="entry name" value="RRM_dom"/>
</dbReference>
<feature type="domain" description="RRM" evidence="7">
    <location>
        <begin position="136"/>
        <end position="214"/>
    </location>
</feature>
<keyword evidence="2" id="KW-0963">Cytoplasm</keyword>
<dbReference type="PROSITE" id="PS50102">
    <property type="entry name" value="RRM"/>
    <property type="match status" value="3"/>
</dbReference>
<evidence type="ECO:0000313" key="9">
    <source>
        <dbReference type="Proteomes" id="UP000230066"/>
    </source>
</evidence>
<dbReference type="FunFam" id="3.30.70.330:FF:000026">
    <property type="entry name" value="APOBEC1 complementation factor isoform X1"/>
    <property type="match status" value="1"/>
</dbReference>
<protein>
    <recommendedName>
        <fullName evidence="7">RRM domain-containing protein</fullName>
    </recommendedName>
</protein>
<comment type="caution">
    <text evidence="8">The sequence shown here is derived from an EMBL/GenBank/DDBJ whole genome shotgun (WGS) entry which is preliminary data.</text>
</comment>
<dbReference type="Gene3D" id="3.30.70.330">
    <property type="match status" value="3"/>
</dbReference>
<feature type="domain" description="RRM" evidence="7">
    <location>
        <begin position="311"/>
        <end position="385"/>
    </location>
</feature>
<dbReference type="SMART" id="SM00360">
    <property type="entry name" value="RRM"/>
    <property type="match status" value="3"/>
</dbReference>
<keyword evidence="9" id="KW-1185">Reference proteome</keyword>
<dbReference type="GO" id="GO:0003723">
    <property type="term" value="F:RNA binding"/>
    <property type="evidence" value="ECO:0007669"/>
    <property type="project" value="UniProtKB-UniRule"/>
</dbReference>
<dbReference type="InterPro" id="IPR035979">
    <property type="entry name" value="RBD_domain_sf"/>
</dbReference>
<keyword evidence="3" id="KW-0677">Repeat</keyword>
<dbReference type="FunFam" id="3.30.70.330:FF:000022">
    <property type="entry name" value="APOBEC1 complementation factor isoform X1"/>
    <property type="match status" value="1"/>
</dbReference>
<dbReference type="CDD" id="cd12250">
    <property type="entry name" value="RRM2_hnRNPR_like"/>
    <property type="match status" value="1"/>
</dbReference>
<sequence length="1088" mass="121712">MLKVENTWADRTVPDIMFNKQNGNGLQLKHVSLDQSGTDRIGNCRPSESKPPNLLQTDTNSCPFMPNMLYTHPLTDKVNQTKITTKQDNQNAIVISREEALVTLTEKTSYPILQENGQRRYGPPPDWKGPQPPRGCEVFIGKIPRDCFEDELVPIFETVGRIYMFRLMMDFSGCNRGYGFCIYTNREDTRRAVTELDSYEIRRGKTLGVCFSVDNCRLFVGGIPKTKTKDEIMVEMLKVTEGVKDVIVYPSVADKTKNRGFAFVEYENHKAAAMARRKLIPGRIHLWGHQIAVDWAEPEREVDEDVMSKVRILYVRNLMLHTTEEALKDHFNRAIGACDAVERVKKIRDYAFVHFRDRIQAAAALHQLDGTAFDGSQIEVTWAKPVDKTDNMRLGRTANTGPNISTINSLYSILPRTINPYTRDELNHTVSSLLAANLPEVPFKMPVSSSMPGPLPISYIPPSFATPIASVQIPATYRALPQLQNVNELTGLTSASNQPQFNSLTLVQQSPIPSMSANHSGAGNLAVQGNSVCAGTIPQPSLIAMRGLDSVRDQKPDVTTIDSTKNKGNGQLPNRSKSLNVDGTMWFDTGTLPELRDIYPDAMQVLLEICTRNNLGQPEITTQTHNFWDSMTNKQITLYTTQLFLPGLNRRFASPIPKPTIEEATTILVGVTIRWLVSQKFTVGLPLGCKGKQSVQHMKSVGYNGEKMTYLGESENFKETQLSPKRKLASLPKTDTGLQIPTVRLNKESILQFIPRRIQNIPENSKTNMIENAENIRSNQRCLTRMEVNTSGNCPYNIAVAKPYKIDEQLDAICGEFRGLKLNNRGALMKPFDKHPCFLTQIGSSQSAKVNTATKNLSDVQLTRVDQSMMNKNDWTFRFPEQAVKQIFPGLTPPLSTNVTQETTAVNGIQCLIRPKPQDHSSFQLNMGSSIDPTAYESLLKPKEKNSEHTAGTDNPKNFRTTEAAQSAHGIMEDRQLLRSDWMNGTNLKNEFSDEEKTSTVQCDQEATNLGSSYKNHLTSSRNNEFGTDLSCASEANKQWDRLFHLNISGVNSSHGPGPNDLVTSTFGDSTHLSQIQKLVDMPEYTLY</sequence>
<organism evidence="8 9">
    <name type="scientific">Fasciola hepatica</name>
    <name type="common">Liver fluke</name>
    <dbReference type="NCBI Taxonomy" id="6192"/>
    <lineage>
        <taxon>Eukaryota</taxon>
        <taxon>Metazoa</taxon>
        <taxon>Spiralia</taxon>
        <taxon>Lophotrochozoa</taxon>
        <taxon>Platyhelminthes</taxon>
        <taxon>Trematoda</taxon>
        <taxon>Digenea</taxon>
        <taxon>Plagiorchiida</taxon>
        <taxon>Echinostomata</taxon>
        <taxon>Echinostomatoidea</taxon>
        <taxon>Fasciolidae</taxon>
        <taxon>Fasciola</taxon>
    </lineage>
</organism>
<dbReference type="Pfam" id="PF00076">
    <property type="entry name" value="RRM_1"/>
    <property type="match status" value="3"/>
</dbReference>
<dbReference type="CDD" id="cd12251">
    <property type="entry name" value="RRM3_hnRNPR_like"/>
    <property type="match status" value="1"/>
</dbReference>
<evidence type="ECO:0000256" key="5">
    <source>
        <dbReference type="PROSITE-ProRule" id="PRU00176"/>
    </source>
</evidence>
<dbReference type="InterPro" id="IPR006535">
    <property type="entry name" value="HnRNP_R/Q_splicing_fac"/>
</dbReference>
<feature type="region of interest" description="Disordered" evidence="6">
    <location>
        <begin position="37"/>
        <end position="56"/>
    </location>
</feature>